<reference evidence="4" key="2">
    <citation type="submission" date="2025-08" db="UniProtKB">
        <authorList>
            <consortium name="Ensembl"/>
        </authorList>
    </citation>
    <scope>IDENTIFICATION</scope>
</reference>
<name>H2ZE22_CIOSA</name>
<evidence type="ECO:0000259" key="3">
    <source>
        <dbReference type="PROSITE" id="PS50835"/>
    </source>
</evidence>
<dbReference type="InterPro" id="IPR007110">
    <property type="entry name" value="Ig-like_dom"/>
</dbReference>
<dbReference type="InterPro" id="IPR050958">
    <property type="entry name" value="Cell_Adh-Cytoskel_Orgn"/>
</dbReference>
<feature type="domain" description="Ig-like" evidence="3">
    <location>
        <begin position="7"/>
        <end position="100"/>
    </location>
</feature>
<dbReference type="HOGENOM" id="CLU_1880043_0_0_1"/>
<organism evidence="4 5">
    <name type="scientific">Ciona savignyi</name>
    <name type="common">Pacific transparent sea squirt</name>
    <dbReference type="NCBI Taxonomy" id="51511"/>
    <lineage>
        <taxon>Eukaryota</taxon>
        <taxon>Metazoa</taxon>
        <taxon>Chordata</taxon>
        <taxon>Tunicata</taxon>
        <taxon>Ascidiacea</taxon>
        <taxon>Phlebobranchia</taxon>
        <taxon>Cionidae</taxon>
        <taxon>Ciona</taxon>
    </lineage>
</organism>
<keyword evidence="5" id="KW-1185">Reference proteome</keyword>
<dbReference type="InterPro" id="IPR036179">
    <property type="entry name" value="Ig-like_dom_sf"/>
</dbReference>
<evidence type="ECO:0000313" key="5">
    <source>
        <dbReference type="Proteomes" id="UP000007875"/>
    </source>
</evidence>
<evidence type="ECO:0000256" key="2">
    <source>
        <dbReference type="ARBA" id="ARBA00023157"/>
    </source>
</evidence>
<accession>H2ZE22</accession>
<dbReference type="AlphaFoldDB" id="H2ZE22"/>
<dbReference type="SUPFAM" id="SSF48726">
    <property type="entry name" value="Immunoglobulin"/>
    <property type="match status" value="1"/>
</dbReference>
<dbReference type="InterPro" id="IPR003598">
    <property type="entry name" value="Ig_sub2"/>
</dbReference>
<dbReference type="SMART" id="SM00409">
    <property type="entry name" value="IG"/>
    <property type="match status" value="1"/>
</dbReference>
<dbReference type="InParanoid" id="H2ZE22"/>
<dbReference type="Pfam" id="PF13927">
    <property type="entry name" value="Ig_3"/>
    <property type="match status" value="1"/>
</dbReference>
<dbReference type="SMART" id="SM00408">
    <property type="entry name" value="IGc2"/>
    <property type="match status" value="1"/>
</dbReference>
<reference evidence="4" key="3">
    <citation type="submission" date="2025-09" db="UniProtKB">
        <authorList>
            <consortium name="Ensembl"/>
        </authorList>
    </citation>
    <scope>IDENTIFICATION</scope>
</reference>
<dbReference type="eggNOG" id="KOG4475">
    <property type="taxonomic scope" value="Eukaryota"/>
</dbReference>
<protein>
    <recommendedName>
        <fullName evidence="3">Ig-like domain-containing protein</fullName>
    </recommendedName>
</protein>
<dbReference type="PANTHER" id="PTHR45080">
    <property type="entry name" value="CONTACTIN 5"/>
    <property type="match status" value="1"/>
</dbReference>
<keyword evidence="1" id="KW-0732">Signal</keyword>
<evidence type="ECO:0000256" key="1">
    <source>
        <dbReference type="ARBA" id="ARBA00022729"/>
    </source>
</evidence>
<dbReference type="PANTHER" id="PTHR45080:SF8">
    <property type="entry name" value="IG-LIKE DOMAIN-CONTAINING PROTEIN"/>
    <property type="match status" value="1"/>
</dbReference>
<dbReference type="Proteomes" id="UP000007875">
    <property type="component" value="Unassembled WGS sequence"/>
</dbReference>
<dbReference type="PROSITE" id="PS50835">
    <property type="entry name" value="IG_LIKE"/>
    <property type="match status" value="1"/>
</dbReference>
<dbReference type="CDD" id="cd00096">
    <property type="entry name" value="Ig"/>
    <property type="match status" value="1"/>
</dbReference>
<dbReference type="Ensembl" id="ENSCSAVT00000016017.1">
    <property type="protein sequence ID" value="ENSCSAVP00000015838.1"/>
    <property type="gene ID" value="ENSCSAVG00000009309.1"/>
</dbReference>
<dbReference type="GO" id="GO:0050808">
    <property type="term" value="P:synapse organization"/>
    <property type="evidence" value="ECO:0007669"/>
    <property type="project" value="TreeGrafter"/>
</dbReference>
<dbReference type="GO" id="GO:0043025">
    <property type="term" value="C:neuronal cell body"/>
    <property type="evidence" value="ECO:0007669"/>
    <property type="project" value="TreeGrafter"/>
</dbReference>
<evidence type="ECO:0000313" key="4">
    <source>
        <dbReference type="Ensembl" id="ENSCSAVP00000015838.1"/>
    </source>
</evidence>
<dbReference type="Gene3D" id="2.60.40.10">
    <property type="entry name" value="Immunoglobulins"/>
    <property type="match status" value="1"/>
</dbReference>
<reference evidence="5" key="1">
    <citation type="submission" date="2003-08" db="EMBL/GenBank/DDBJ databases">
        <authorList>
            <person name="Birren B."/>
            <person name="Nusbaum C."/>
            <person name="Abebe A."/>
            <person name="Abouelleil A."/>
            <person name="Adekoya E."/>
            <person name="Ait-zahra M."/>
            <person name="Allen N."/>
            <person name="Allen T."/>
            <person name="An P."/>
            <person name="Anderson M."/>
            <person name="Anderson S."/>
            <person name="Arachchi H."/>
            <person name="Armbruster J."/>
            <person name="Bachantsang P."/>
            <person name="Baldwin J."/>
            <person name="Barry A."/>
            <person name="Bayul T."/>
            <person name="Blitshsteyn B."/>
            <person name="Bloom T."/>
            <person name="Blye J."/>
            <person name="Boguslavskiy L."/>
            <person name="Borowsky M."/>
            <person name="Boukhgalter B."/>
            <person name="Brunache A."/>
            <person name="Butler J."/>
            <person name="Calixte N."/>
            <person name="Calvo S."/>
            <person name="Camarata J."/>
            <person name="Campo K."/>
            <person name="Chang J."/>
            <person name="Cheshatsang Y."/>
            <person name="Citroen M."/>
            <person name="Collymore A."/>
            <person name="Considine T."/>
            <person name="Cook A."/>
            <person name="Cooke P."/>
            <person name="Corum B."/>
            <person name="Cuomo C."/>
            <person name="David R."/>
            <person name="Dawoe T."/>
            <person name="Degray S."/>
            <person name="Dodge S."/>
            <person name="Dooley K."/>
            <person name="Dorje P."/>
            <person name="Dorjee K."/>
            <person name="Dorris L."/>
            <person name="Duffey N."/>
            <person name="Dupes A."/>
            <person name="Elkins T."/>
            <person name="Engels R."/>
            <person name="Erickson J."/>
            <person name="Farina A."/>
            <person name="Faro S."/>
            <person name="Ferreira P."/>
            <person name="Fischer H."/>
            <person name="Fitzgerald M."/>
            <person name="Foley K."/>
            <person name="Gage D."/>
            <person name="Galagan J."/>
            <person name="Gearin G."/>
            <person name="Gnerre S."/>
            <person name="Gnirke A."/>
            <person name="Goyette A."/>
            <person name="Graham J."/>
            <person name="Grandbois E."/>
            <person name="Gyaltsen K."/>
            <person name="Hafez N."/>
            <person name="Hagopian D."/>
            <person name="Hagos B."/>
            <person name="Hall J."/>
            <person name="Hatcher B."/>
            <person name="Heller A."/>
            <person name="Higgins H."/>
            <person name="Honan T."/>
            <person name="Horn A."/>
            <person name="Houde N."/>
            <person name="Hughes L."/>
            <person name="Hulme W."/>
            <person name="Husby E."/>
            <person name="Iliev I."/>
            <person name="Jaffe D."/>
            <person name="Jones C."/>
            <person name="Kamal M."/>
            <person name="Kamat A."/>
            <person name="Kamvysselis M."/>
            <person name="Karlsson E."/>
            <person name="Kells C."/>
            <person name="Kieu A."/>
            <person name="Kisner P."/>
            <person name="Kodira C."/>
            <person name="Kulbokas E."/>
            <person name="Labutti K."/>
            <person name="Lama D."/>
            <person name="Landers T."/>
            <person name="Leger J."/>
            <person name="Levine S."/>
            <person name="Lewis D."/>
            <person name="Lewis T."/>
            <person name="Lindblad-toh K."/>
            <person name="Liu X."/>
            <person name="Lokyitsang T."/>
            <person name="Lokyitsang Y."/>
            <person name="Lucien O."/>
            <person name="Lui A."/>
            <person name="Ma L.J."/>
            <person name="Mabbitt R."/>
            <person name="Macdonald J."/>
            <person name="Maclean C."/>
            <person name="Major J."/>
            <person name="Manning J."/>
            <person name="Marabella R."/>
            <person name="Maru K."/>
            <person name="Matthews C."/>
            <person name="Mauceli E."/>
            <person name="Mccarthy M."/>
            <person name="Mcdonough S."/>
            <person name="Mcghee T."/>
            <person name="Meldrim J."/>
            <person name="Meneus L."/>
            <person name="Mesirov J."/>
            <person name="Mihalev A."/>
            <person name="Mihova T."/>
            <person name="Mikkelsen T."/>
            <person name="Mlenga V."/>
            <person name="Moru K."/>
            <person name="Mozes J."/>
            <person name="Mulrain L."/>
            <person name="Munson G."/>
            <person name="Naylor J."/>
            <person name="Newes C."/>
            <person name="Nguyen C."/>
            <person name="Nguyen N."/>
            <person name="Nguyen T."/>
            <person name="Nicol R."/>
            <person name="Nielsen C."/>
            <person name="Nizzari M."/>
            <person name="Norbu C."/>
            <person name="Norbu N."/>
            <person name="O'donnell P."/>
            <person name="Okoawo O."/>
            <person name="O'leary S."/>
            <person name="Omotosho B."/>
            <person name="O'neill K."/>
            <person name="Osman S."/>
            <person name="Parker S."/>
            <person name="Perrin D."/>
            <person name="Phunkhang P."/>
            <person name="Piqani B."/>
            <person name="Purcell S."/>
            <person name="Rachupka T."/>
            <person name="Ramasamy U."/>
            <person name="Rameau R."/>
            <person name="Ray V."/>
            <person name="Raymond C."/>
            <person name="Retta R."/>
            <person name="Richardson S."/>
            <person name="Rise C."/>
            <person name="Rodriguez J."/>
            <person name="Rogers J."/>
            <person name="Rogov P."/>
            <person name="Rutman M."/>
            <person name="Schupbach R."/>
            <person name="Seaman C."/>
            <person name="Settipalli S."/>
            <person name="Sharpe T."/>
            <person name="Sheridan J."/>
            <person name="Sherpa N."/>
            <person name="Shi J."/>
            <person name="Smirnov S."/>
            <person name="Smith C."/>
            <person name="Sougnez C."/>
            <person name="Spencer B."/>
            <person name="Stalker J."/>
            <person name="Stange-thomann N."/>
            <person name="Stavropoulos S."/>
            <person name="Stetson K."/>
            <person name="Stone C."/>
            <person name="Stone S."/>
            <person name="Stubbs M."/>
            <person name="Talamas J."/>
            <person name="Tchuinga P."/>
            <person name="Tenzing P."/>
            <person name="Tesfaye S."/>
            <person name="Theodore J."/>
            <person name="Thoulutsang Y."/>
            <person name="Topham K."/>
            <person name="Towey S."/>
            <person name="Tsamla T."/>
            <person name="Tsomo N."/>
            <person name="Vallee D."/>
            <person name="Vassiliev H."/>
            <person name="Venkataraman V."/>
            <person name="Vinson J."/>
            <person name="Vo A."/>
            <person name="Wade C."/>
            <person name="Wang S."/>
            <person name="Wangchuk T."/>
            <person name="Wangdi T."/>
            <person name="Whittaker C."/>
            <person name="Wilkinson J."/>
            <person name="Wu Y."/>
            <person name="Wyman D."/>
            <person name="Yadav S."/>
            <person name="Yang S."/>
            <person name="Yang X."/>
            <person name="Yeager S."/>
            <person name="Yee E."/>
            <person name="Young G."/>
            <person name="Zainoun J."/>
            <person name="Zembeck L."/>
            <person name="Zimmer A."/>
            <person name="Zody M."/>
            <person name="Lander E."/>
        </authorList>
    </citation>
    <scope>NUCLEOTIDE SEQUENCE [LARGE SCALE GENOMIC DNA]</scope>
</reference>
<dbReference type="InterPro" id="IPR003599">
    <property type="entry name" value="Ig_sub"/>
</dbReference>
<dbReference type="InterPro" id="IPR013783">
    <property type="entry name" value="Ig-like_fold"/>
</dbReference>
<dbReference type="STRING" id="51511.ENSCSAVP00000015838"/>
<proteinExistence type="predicted"/>
<dbReference type="GO" id="GO:0005886">
    <property type="term" value="C:plasma membrane"/>
    <property type="evidence" value="ECO:0007669"/>
    <property type="project" value="TreeGrafter"/>
</dbReference>
<dbReference type="GO" id="GO:0030424">
    <property type="term" value="C:axon"/>
    <property type="evidence" value="ECO:0007669"/>
    <property type="project" value="TreeGrafter"/>
</dbReference>
<dbReference type="GO" id="GO:0007156">
    <property type="term" value="P:homophilic cell adhesion via plasma membrane adhesion molecules"/>
    <property type="evidence" value="ECO:0007669"/>
    <property type="project" value="TreeGrafter"/>
</dbReference>
<sequence length="136" mass="14840">LIVRETPNIVSLKLPDAVALYSDVTISCVVRGFPLPKVTWYKYNVDGSRKLYIHSSNVSRNLTTLNTISHLTLSNATYTDDGLYECFASNAAGVDHNMISMKVKAPARIYNISQVVEVGCGQPATLQCIARGDGTM</sequence>
<keyword evidence="2" id="KW-1015">Disulfide bond</keyword>
<dbReference type="GO" id="GO:0008046">
    <property type="term" value="F:axon guidance receptor activity"/>
    <property type="evidence" value="ECO:0007669"/>
    <property type="project" value="TreeGrafter"/>
</dbReference>